<evidence type="ECO:0000313" key="1">
    <source>
        <dbReference type="EMBL" id="BAJ73905.1"/>
    </source>
</evidence>
<organism evidence="1 2">
    <name type="scientific">Microbacterium testaceum (strain StLB037)</name>
    <dbReference type="NCBI Taxonomy" id="979556"/>
    <lineage>
        <taxon>Bacteria</taxon>
        <taxon>Bacillati</taxon>
        <taxon>Actinomycetota</taxon>
        <taxon>Actinomycetes</taxon>
        <taxon>Micrococcales</taxon>
        <taxon>Microbacteriaceae</taxon>
        <taxon>Microbacterium</taxon>
    </lineage>
</organism>
<dbReference type="STRING" id="979556.MTES_0941"/>
<dbReference type="KEGG" id="mts:MTES_0941"/>
<protein>
    <submittedName>
        <fullName evidence="1">Geranylgeranyl pyrophosphate synthase</fullName>
    </submittedName>
</protein>
<evidence type="ECO:0000313" key="2">
    <source>
        <dbReference type="Proteomes" id="UP000008975"/>
    </source>
</evidence>
<accession>E8NF51</accession>
<dbReference type="EMBL" id="AP012052">
    <property type="protein sequence ID" value="BAJ73905.1"/>
    <property type="molecule type" value="Genomic_DNA"/>
</dbReference>
<reference key="2">
    <citation type="submission" date="2011-02" db="EMBL/GenBank/DDBJ databases">
        <title>Genome sequence of Microbacterium testaceum StLB037.</title>
        <authorList>
            <person name="Morohoshi T."/>
            <person name="Wang W.Z."/>
            <person name="Someya N."/>
            <person name="Ikeda T."/>
        </authorList>
    </citation>
    <scope>NUCLEOTIDE SEQUENCE</scope>
    <source>
        <strain>StLB037</strain>
    </source>
</reference>
<reference evidence="1 2" key="1">
    <citation type="journal article" date="2011" name="J. Bacteriol.">
        <title>Genome sequence of Microbacterium testaceum StLB037, an N-acylhomoserine lactone-degrading bacterium isolated from potato leaves.</title>
        <authorList>
            <person name="Morohoshi T."/>
            <person name="Wang W.-Z."/>
            <person name="Someya N."/>
            <person name="Ikeda T."/>
        </authorList>
    </citation>
    <scope>NUCLEOTIDE SEQUENCE [LARGE SCALE GENOMIC DNA]</scope>
    <source>
        <strain evidence="1 2">StLB037</strain>
    </source>
</reference>
<proteinExistence type="predicted"/>
<dbReference type="Proteomes" id="UP000008975">
    <property type="component" value="Chromosome"/>
</dbReference>
<name>E8NF51_MICTS</name>
<sequence length="124" mass="12899">MRPLDAGLAGVEDEVGALGGRHGPIECRHPRFGVGEHDIIAAQTESAAVCGGILAGENVQAASRRSKGVEEAAAENRITEIVFLTGHGDEDMRHSSMLSQARTVPERCPPGAIVSVGTVGWTST</sequence>
<dbReference type="AlphaFoldDB" id="E8NF51"/>
<dbReference type="HOGENOM" id="CLU_2001270_0_0_11"/>
<gene>
    <name evidence="1" type="ordered locus">MTES_0941</name>
</gene>